<name>A0A0U5G810_ASPCI</name>
<evidence type="ECO:0000313" key="2">
    <source>
        <dbReference type="EMBL" id="CEL07303.1"/>
    </source>
</evidence>
<evidence type="ECO:0000313" key="3">
    <source>
        <dbReference type="Proteomes" id="UP000054771"/>
    </source>
</evidence>
<reference evidence="3" key="1">
    <citation type="journal article" date="2016" name="Genome Announc.">
        <title>Draft genome sequences of fungus Aspergillus calidoustus.</title>
        <authorList>
            <person name="Horn F."/>
            <person name="Linde J."/>
            <person name="Mattern D.J."/>
            <person name="Walther G."/>
            <person name="Guthke R."/>
            <person name="Scherlach K."/>
            <person name="Martin K."/>
            <person name="Brakhage A.A."/>
            <person name="Petzke L."/>
            <person name="Valiante V."/>
        </authorList>
    </citation>
    <scope>NUCLEOTIDE SEQUENCE [LARGE SCALE GENOMIC DNA]</scope>
    <source>
        <strain evidence="3">SF006504</strain>
    </source>
</reference>
<evidence type="ECO:0000259" key="1">
    <source>
        <dbReference type="Pfam" id="PF00646"/>
    </source>
</evidence>
<dbReference type="InterPro" id="IPR036047">
    <property type="entry name" value="F-box-like_dom_sf"/>
</dbReference>
<keyword evidence="3" id="KW-1185">Reference proteome</keyword>
<dbReference type="Gene3D" id="1.20.1280.50">
    <property type="match status" value="1"/>
</dbReference>
<gene>
    <name evidence="2" type="ORF">ASPCAL10465</name>
</gene>
<organism evidence="2 3">
    <name type="scientific">Aspergillus calidoustus</name>
    <dbReference type="NCBI Taxonomy" id="454130"/>
    <lineage>
        <taxon>Eukaryota</taxon>
        <taxon>Fungi</taxon>
        <taxon>Dikarya</taxon>
        <taxon>Ascomycota</taxon>
        <taxon>Pezizomycotina</taxon>
        <taxon>Eurotiomycetes</taxon>
        <taxon>Eurotiomycetidae</taxon>
        <taxon>Eurotiales</taxon>
        <taxon>Aspergillaceae</taxon>
        <taxon>Aspergillus</taxon>
        <taxon>Aspergillus subgen. Nidulantes</taxon>
    </lineage>
</organism>
<dbReference type="OrthoDB" id="549243at2759"/>
<accession>A0A0U5G810</accession>
<feature type="domain" description="F-box" evidence="1">
    <location>
        <begin position="33"/>
        <end position="64"/>
    </location>
</feature>
<dbReference type="Pfam" id="PF00646">
    <property type="entry name" value="F-box"/>
    <property type="match status" value="1"/>
</dbReference>
<proteinExistence type="predicted"/>
<dbReference type="InterPro" id="IPR001810">
    <property type="entry name" value="F-box_dom"/>
</dbReference>
<dbReference type="AlphaFoldDB" id="A0A0U5G810"/>
<protein>
    <recommendedName>
        <fullName evidence="1">F-box domain-containing protein</fullName>
    </recommendedName>
</protein>
<sequence>MLTRSAARKRNDTAAILERKMLEKCDPMKHVNDDTINMIFSHFTPEELVSLERVSREWQAALRSWAEIWGFRTCFPFIWTHAQRKGISNEGYVAFKRLARQQYLMQRGRPRKIFKLKDALLLSLAGSYIA</sequence>
<dbReference type="EMBL" id="CDMC01000009">
    <property type="protein sequence ID" value="CEL07303.1"/>
    <property type="molecule type" value="Genomic_DNA"/>
</dbReference>
<dbReference type="Proteomes" id="UP000054771">
    <property type="component" value="Unassembled WGS sequence"/>
</dbReference>
<dbReference type="SUPFAM" id="SSF81383">
    <property type="entry name" value="F-box domain"/>
    <property type="match status" value="1"/>
</dbReference>